<evidence type="ECO:0000313" key="2">
    <source>
        <dbReference type="EMBL" id="MFE8703993.1"/>
    </source>
</evidence>
<organism evidence="2 3">
    <name type="scientific">Cytobacillus spartinae</name>
    <dbReference type="NCBI Taxonomy" id="3299023"/>
    <lineage>
        <taxon>Bacteria</taxon>
        <taxon>Bacillati</taxon>
        <taxon>Bacillota</taxon>
        <taxon>Bacilli</taxon>
        <taxon>Bacillales</taxon>
        <taxon>Bacillaceae</taxon>
        <taxon>Cytobacillus</taxon>
    </lineage>
</organism>
<feature type="domain" description="YgjP-like metallopeptidase" evidence="1">
    <location>
        <begin position="22"/>
        <end position="230"/>
    </location>
</feature>
<sequence length="237" mass="28490">MIRSIEYGTKTIEYSVEFRERKSLEISVEAPNVVSVVAPLNTPEEIIEQKVKKKAQWIVQKLFLFKDMEFQKINRELVNGESFMYMGRNYSLQLIIDESIKEPTVKLYQGKFLITTPTKSQEPLRISLEKWYREKTLEKVSEKVNYFQHFFKKKPNDIKVKEQQKRWASCTSKNELLFNWRCAMAPSHVIDYIVVHEMCHMYHMNHSQEFWDLLSSVMPDYERRKEWLKNFGVRMDL</sequence>
<accession>A0ABW6KIB6</accession>
<dbReference type="CDD" id="cd07344">
    <property type="entry name" value="M48_yhfN_like"/>
    <property type="match status" value="1"/>
</dbReference>
<evidence type="ECO:0000313" key="3">
    <source>
        <dbReference type="Proteomes" id="UP001601059"/>
    </source>
</evidence>
<dbReference type="RefSeq" id="WP_389364986.1">
    <property type="nucleotide sequence ID" value="NZ_JBIACK010000022.1"/>
</dbReference>
<gene>
    <name evidence="2" type="ORF">ACFYKX_25825</name>
</gene>
<dbReference type="PANTHER" id="PTHR30399:SF1">
    <property type="entry name" value="UTP PYROPHOSPHATASE"/>
    <property type="match status" value="1"/>
</dbReference>
<protein>
    <submittedName>
        <fullName evidence="2">M48 family metallopeptidase</fullName>
    </submittedName>
</protein>
<dbReference type="Gene3D" id="3.30.2010.10">
    <property type="entry name" value="Metalloproteases ('zincins'), catalytic domain"/>
    <property type="match status" value="1"/>
</dbReference>
<keyword evidence="3" id="KW-1185">Reference proteome</keyword>
<dbReference type="Pfam" id="PF01863">
    <property type="entry name" value="YgjP-like"/>
    <property type="match status" value="1"/>
</dbReference>
<reference evidence="2 3" key="1">
    <citation type="submission" date="2024-08" db="EMBL/GenBank/DDBJ databases">
        <title>Two novel Cytobacillus novel species.</title>
        <authorList>
            <person name="Liu G."/>
        </authorList>
    </citation>
    <scope>NUCLEOTIDE SEQUENCE [LARGE SCALE GENOMIC DNA]</scope>
    <source>
        <strain evidence="2 3">FJAT-54145</strain>
    </source>
</reference>
<dbReference type="InterPro" id="IPR053136">
    <property type="entry name" value="UTP_pyrophosphatase-like"/>
</dbReference>
<evidence type="ECO:0000259" key="1">
    <source>
        <dbReference type="Pfam" id="PF01863"/>
    </source>
</evidence>
<dbReference type="PANTHER" id="PTHR30399">
    <property type="entry name" value="UNCHARACTERIZED PROTEIN YGJP"/>
    <property type="match status" value="1"/>
</dbReference>
<comment type="caution">
    <text evidence="2">The sequence shown here is derived from an EMBL/GenBank/DDBJ whole genome shotgun (WGS) entry which is preliminary data.</text>
</comment>
<dbReference type="InterPro" id="IPR002725">
    <property type="entry name" value="YgjP-like_metallopeptidase"/>
</dbReference>
<dbReference type="Proteomes" id="UP001601059">
    <property type="component" value="Unassembled WGS sequence"/>
</dbReference>
<name>A0ABW6KIB6_9BACI</name>
<proteinExistence type="predicted"/>
<dbReference type="EMBL" id="JBIACK010000022">
    <property type="protein sequence ID" value="MFE8703993.1"/>
    <property type="molecule type" value="Genomic_DNA"/>
</dbReference>